<accession>A0A7G3GB38</accession>
<dbReference type="GO" id="GO:0051213">
    <property type="term" value="F:dioxygenase activity"/>
    <property type="evidence" value="ECO:0007669"/>
    <property type="project" value="UniProtKB-KW"/>
</dbReference>
<reference evidence="1 2" key="1">
    <citation type="submission" date="2018-01" db="EMBL/GenBank/DDBJ databases">
        <title>Genome sequence of Iodobacter sp. strain PCH194 isolated from Indian Trans-Himalaya.</title>
        <authorList>
            <person name="Kumar V."/>
            <person name="Thakur V."/>
            <person name="Kumar S."/>
            <person name="Singh D."/>
        </authorList>
    </citation>
    <scope>NUCLEOTIDE SEQUENCE [LARGE SCALE GENOMIC DNA]</scope>
    <source>
        <strain evidence="1 2">PCH194</strain>
    </source>
</reference>
<dbReference type="InterPro" id="IPR014980">
    <property type="entry name" value="DOPA_dioxygen"/>
</dbReference>
<dbReference type="InterPro" id="IPR023389">
    <property type="entry name" value="DOPA-like_sf"/>
</dbReference>
<gene>
    <name evidence="1" type="ORF">C1H71_13005</name>
</gene>
<dbReference type="SUPFAM" id="SSF143410">
    <property type="entry name" value="DOPA-like"/>
    <property type="match status" value="1"/>
</dbReference>
<dbReference type="PANTHER" id="PTHR36423:SF2">
    <property type="entry name" value="AFR070WP"/>
    <property type="match status" value="1"/>
</dbReference>
<proteinExistence type="predicted"/>
<name>A0A7G3GB38_9NEIS</name>
<evidence type="ECO:0000313" key="1">
    <source>
        <dbReference type="EMBL" id="QBC44354.1"/>
    </source>
</evidence>
<dbReference type="PIRSF" id="PIRSF028139">
    <property type="entry name" value="DOPA-diox_rel_Mll2280"/>
    <property type="match status" value="1"/>
</dbReference>
<keyword evidence="1" id="KW-0560">Oxidoreductase</keyword>
<keyword evidence="2" id="KW-1185">Reference proteome</keyword>
<organism evidence="1 2">
    <name type="scientific">Iodobacter fluviatilis</name>
    <dbReference type="NCBI Taxonomy" id="537"/>
    <lineage>
        <taxon>Bacteria</taxon>
        <taxon>Pseudomonadati</taxon>
        <taxon>Pseudomonadota</taxon>
        <taxon>Betaproteobacteria</taxon>
        <taxon>Neisseriales</taxon>
        <taxon>Chitinibacteraceae</taxon>
        <taxon>Iodobacter</taxon>
    </lineage>
</organism>
<dbReference type="Proteomes" id="UP000515917">
    <property type="component" value="Chromosome"/>
</dbReference>
<evidence type="ECO:0000313" key="2">
    <source>
        <dbReference type="Proteomes" id="UP000515917"/>
    </source>
</evidence>
<dbReference type="EMBL" id="CP025781">
    <property type="protein sequence ID" value="QBC44354.1"/>
    <property type="molecule type" value="Genomic_DNA"/>
</dbReference>
<dbReference type="PANTHER" id="PTHR36423">
    <property type="entry name" value="AFR070WP"/>
    <property type="match status" value="1"/>
</dbReference>
<protein>
    <submittedName>
        <fullName evidence="1">4,5-dioxygenase</fullName>
    </submittedName>
</protein>
<dbReference type="RefSeq" id="WP_130106894.1">
    <property type="nucleotide sequence ID" value="NZ_CP025781.1"/>
</dbReference>
<dbReference type="KEGG" id="ifl:C1H71_13005"/>
<keyword evidence="1" id="KW-0223">Dioxygenase</keyword>
<dbReference type="AlphaFoldDB" id="A0A7G3GB38"/>
<dbReference type="Pfam" id="PF08883">
    <property type="entry name" value="DOPA_dioxygen"/>
    <property type="match status" value="1"/>
</dbReference>
<sequence length="112" mass="12661">MSVIYHAHVYFLPEQIIAAEKLHARLRAALSADCWMGELIHREVGPHTQAMFEINFDESLLSEVRALLEAQRGELSILIHPELSDDIEAHTNGANWLGKELALKIYTLSRGE</sequence>
<dbReference type="Gene3D" id="3.30.70.1240">
    <property type="entry name" value="DOPA-like domains"/>
    <property type="match status" value="1"/>
</dbReference>